<proteinExistence type="predicted"/>
<accession>A0AAV7RQF4</accession>
<evidence type="ECO:0000313" key="3">
    <source>
        <dbReference type="Proteomes" id="UP001066276"/>
    </source>
</evidence>
<keyword evidence="3" id="KW-1185">Reference proteome</keyword>
<dbReference type="AlphaFoldDB" id="A0AAV7RQF4"/>
<organism evidence="2 3">
    <name type="scientific">Pleurodeles waltl</name>
    <name type="common">Iberian ribbed newt</name>
    <dbReference type="NCBI Taxonomy" id="8319"/>
    <lineage>
        <taxon>Eukaryota</taxon>
        <taxon>Metazoa</taxon>
        <taxon>Chordata</taxon>
        <taxon>Craniata</taxon>
        <taxon>Vertebrata</taxon>
        <taxon>Euteleostomi</taxon>
        <taxon>Amphibia</taxon>
        <taxon>Batrachia</taxon>
        <taxon>Caudata</taxon>
        <taxon>Salamandroidea</taxon>
        <taxon>Salamandridae</taxon>
        <taxon>Pleurodelinae</taxon>
        <taxon>Pleurodeles</taxon>
    </lineage>
</organism>
<reference evidence="2" key="1">
    <citation type="journal article" date="2022" name="bioRxiv">
        <title>Sequencing and chromosome-scale assembly of the giantPleurodeles waltlgenome.</title>
        <authorList>
            <person name="Brown T."/>
            <person name="Elewa A."/>
            <person name="Iarovenko S."/>
            <person name="Subramanian E."/>
            <person name="Araus A.J."/>
            <person name="Petzold A."/>
            <person name="Susuki M."/>
            <person name="Suzuki K.-i.T."/>
            <person name="Hayashi T."/>
            <person name="Toyoda A."/>
            <person name="Oliveira C."/>
            <person name="Osipova E."/>
            <person name="Leigh N.D."/>
            <person name="Simon A."/>
            <person name="Yun M.H."/>
        </authorList>
    </citation>
    <scope>NUCLEOTIDE SEQUENCE</scope>
    <source>
        <strain evidence="2">20211129_DDA</strain>
        <tissue evidence="2">Liver</tissue>
    </source>
</reference>
<dbReference type="Proteomes" id="UP001066276">
    <property type="component" value="Chromosome 5"/>
</dbReference>
<sequence>MTLSVSTREAAPGESAAAACLTTLGARNEVGAGQERGEGRAEFPYGRAAVGDARLASGVGLGSVFSPFTKLLFCVPCARSSTRLRSGPHIFLMWEGEQSPTAGRSTCSRPRRALILVPPRAVDRVQPSPSPTEALAENEWHLDQVSARGGPGTLALLLYGVNRCSGPQSAERGPIPPAARAPGAQAECGQAKGRRALESRSGSRHTAPPGVDGCWSPNAVWWGAADFGRLPPRQGLSLHGAGASATPRSALHSWAAAGSTRPAVGYVGLPLDARGEPP</sequence>
<dbReference type="EMBL" id="JANPWB010000009">
    <property type="protein sequence ID" value="KAJ1155046.1"/>
    <property type="molecule type" value="Genomic_DNA"/>
</dbReference>
<feature type="region of interest" description="Disordered" evidence="1">
    <location>
        <begin position="192"/>
        <end position="212"/>
    </location>
</feature>
<evidence type="ECO:0000313" key="2">
    <source>
        <dbReference type="EMBL" id="KAJ1155046.1"/>
    </source>
</evidence>
<evidence type="ECO:0000256" key="1">
    <source>
        <dbReference type="SAM" id="MobiDB-lite"/>
    </source>
</evidence>
<gene>
    <name evidence="2" type="ORF">NDU88_007782</name>
</gene>
<name>A0AAV7RQF4_PLEWA</name>
<comment type="caution">
    <text evidence="2">The sequence shown here is derived from an EMBL/GenBank/DDBJ whole genome shotgun (WGS) entry which is preliminary data.</text>
</comment>
<protein>
    <submittedName>
        <fullName evidence="2">Uncharacterized protein</fullName>
    </submittedName>
</protein>